<dbReference type="PANTHER" id="PTHR43471:SF3">
    <property type="entry name" value="ABC TRANSPORTER PERMEASE PROTEIN NATB"/>
    <property type="match status" value="1"/>
</dbReference>
<evidence type="ECO:0000256" key="5">
    <source>
        <dbReference type="SAM" id="Phobius"/>
    </source>
</evidence>
<dbReference type="RefSeq" id="WP_307464436.1">
    <property type="nucleotide sequence ID" value="NZ_JAURUR010000002.1"/>
</dbReference>
<dbReference type="InterPro" id="IPR013525">
    <property type="entry name" value="ABC2_TM"/>
</dbReference>
<feature type="transmembrane region" description="Helical" evidence="5">
    <location>
        <begin position="346"/>
        <end position="364"/>
    </location>
</feature>
<dbReference type="PANTHER" id="PTHR43471">
    <property type="entry name" value="ABC TRANSPORTER PERMEASE"/>
    <property type="match status" value="1"/>
</dbReference>
<keyword evidence="8" id="KW-1185">Reference proteome</keyword>
<keyword evidence="3 5" id="KW-1133">Transmembrane helix</keyword>
<comment type="caution">
    <text evidence="7">The sequence shown here is derived from an EMBL/GenBank/DDBJ whole genome shotgun (WGS) entry which is preliminary data.</text>
</comment>
<evidence type="ECO:0000313" key="8">
    <source>
        <dbReference type="Proteomes" id="UP001232163"/>
    </source>
</evidence>
<dbReference type="Proteomes" id="UP001232163">
    <property type="component" value="Unassembled WGS sequence"/>
</dbReference>
<feature type="transmembrane region" description="Helical" evidence="5">
    <location>
        <begin position="42"/>
        <end position="64"/>
    </location>
</feature>
<evidence type="ECO:0000256" key="4">
    <source>
        <dbReference type="ARBA" id="ARBA00023136"/>
    </source>
</evidence>
<name>A0ABT9MA61_9DEIO</name>
<comment type="subcellular location">
    <subcellularLocation>
        <location evidence="1">Membrane</location>
        <topology evidence="1">Multi-pass membrane protein</topology>
    </subcellularLocation>
</comment>
<evidence type="ECO:0000256" key="3">
    <source>
        <dbReference type="ARBA" id="ARBA00022989"/>
    </source>
</evidence>
<reference evidence="7 8" key="1">
    <citation type="submission" date="2023-07" db="EMBL/GenBank/DDBJ databases">
        <title>Genomic Encyclopedia of Type Strains, Phase IV (KMG-IV): sequencing the most valuable type-strain genomes for metagenomic binning, comparative biology and taxonomic classification.</title>
        <authorList>
            <person name="Goeker M."/>
        </authorList>
    </citation>
    <scope>NUCLEOTIDE SEQUENCE [LARGE SCALE GENOMIC DNA]</scope>
    <source>
        <strain evidence="7 8">NIO-1023</strain>
    </source>
</reference>
<evidence type="ECO:0000256" key="1">
    <source>
        <dbReference type="ARBA" id="ARBA00004141"/>
    </source>
</evidence>
<dbReference type="Pfam" id="PF12698">
    <property type="entry name" value="ABC2_membrane_3"/>
    <property type="match status" value="1"/>
</dbReference>
<feature type="transmembrane region" description="Helical" evidence="5">
    <location>
        <begin position="401"/>
        <end position="419"/>
    </location>
</feature>
<organism evidence="7 8">
    <name type="scientific">Deinococcus enclensis</name>
    <dbReference type="NCBI Taxonomy" id="1049582"/>
    <lineage>
        <taxon>Bacteria</taxon>
        <taxon>Thermotogati</taxon>
        <taxon>Deinococcota</taxon>
        <taxon>Deinococci</taxon>
        <taxon>Deinococcales</taxon>
        <taxon>Deinococcaceae</taxon>
        <taxon>Deinococcus</taxon>
    </lineage>
</organism>
<feature type="transmembrane region" description="Helical" evidence="5">
    <location>
        <begin position="308"/>
        <end position="340"/>
    </location>
</feature>
<dbReference type="EMBL" id="JAURUR010000002">
    <property type="protein sequence ID" value="MDP9763468.1"/>
    <property type="molecule type" value="Genomic_DNA"/>
</dbReference>
<gene>
    <name evidence="7" type="ORF">QO006_000885</name>
</gene>
<protein>
    <submittedName>
        <fullName evidence="7">Sodium transport system permease protein</fullName>
    </submittedName>
</protein>
<evidence type="ECO:0000259" key="6">
    <source>
        <dbReference type="Pfam" id="PF12698"/>
    </source>
</evidence>
<evidence type="ECO:0000313" key="7">
    <source>
        <dbReference type="EMBL" id="MDP9763468.1"/>
    </source>
</evidence>
<feature type="transmembrane region" description="Helical" evidence="5">
    <location>
        <begin position="208"/>
        <end position="229"/>
    </location>
</feature>
<feature type="transmembrane region" description="Helical" evidence="5">
    <location>
        <begin position="259"/>
        <end position="287"/>
    </location>
</feature>
<keyword evidence="2 5" id="KW-0812">Transmembrane</keyword>
<proteinExistence type="predicted"/>
<sequence>MRSESRSMSRPSGMPRWPMLWRVAVRDLLATIRDRRTLNATIFMPLIMIPLLTLGLPFLMGNLIGGKQTERQKVGVIGTLPAPLRSMLESDVKSESGAVLRSGVTLVPVTDAMKAVQDGDVEAVLKPAQPMPTQAGGQTATLEVYGKLASMSSEAGAVGKVQSVVEAYNRSLTVDRLKTMGLDEQTLTPVRVQAIDATPEQARRSGMLAFLIPMLMLQFILSGGMATAVDATAGEKERGTLESLLVTPVRRSEVVGGKLLATTLTALISALFSVAGFVVTGFVVAQLRARQDGGSLASEMSSMMGGQLTLTLPGVLALLGIGLSSALLISALLIAISIYARSFKEAQTYIAPLSMLIVIPVIMLQFADFLNFSTAVYATPLIGSMIALLDTVKGTVTTSHALLAILGNLLGALLVSMVARRSFGREEIIFRN</sequence>
<feature type="domain" description="ABC-2 type transporter transmembrane" evidence="6">
    <location>
        <begin position="37"/>
        <end position="395"/>
    </location>
</feature>
<accession>A0ABT9MA61</accession>
<feature type="transmembrane region" description="Helical" evidence="5">
    <location>
        <begin position="369"/>
        <end position="389"/>
    </location>
</feature>
<evidence type="ECO:0000256" key="2">
    <source>
        <dbReference type="ARBA" id="ARBA00022692"/>
    </source>
</evidence>
<keyword evidence="4 5" id="KW-0472">Membrane</keyword>